<keyword evidence="3" id="KW-1185">Reference proteome</keyword>
<evidence type="ECO:0000256" key="1">
    <source>
        <dbReference type="SAM" id="Phobius"/>
    </source>
</evidence>
<feature type="transmembrane region" description="Helical" evidence="1">
    <location>
        <begin position="65"/>
        <end position="90"/>
    </location>
</feature>
<evidence type="ECO:0008006" key="4">
    <source>
        <dbReference type="Google" id="ProtNLM"/>
    </source>
</evidence>
<organism evidence="2 3">
    <name type="scientific">Thauera sedimentorum</name>
    <dbReference type="NCBI Taxonomy" id="2767595"/>
    <lineage>
        <taxon>Bacteria</taxon>
        <taxon>Pseudomonadati</taxon>
        <taxon>Pseudomonadota</taxon>
        <taxon>Betaproteobacteria</taxon>
        <taxon>Rhodocyclales</taxon>
        <taxon>Zoogloeaceae</taxon>
        <taxon>Thauera</taxon>
    </lineage>
</organism>
<gene>
    <name evidence="2" type="ORF">IFO67_04245</name>
</gene>
<evidence type="ECO:0000313" key="3">
    <source>
        <dbReference type="Proteomes" id="UP000603602"/>
    </source>
</evidence>
<reference evidence="3" key="1">
    <citation type="submission" date="2023-07" db="EMBL/GenBank/DDBJ databases">
        <title>Thauera sp. CAU 1555 isolated from sand of Yaerae Beach.</title>
        <authorList>
            <person name="Kim W."/>
        </authorList>
    </citation>
    <scope>NUCLEOTIDE SEQUENCE [LARGE SCALE GENOMIC DNA]</scope>
    <source>
        <strain evidence="3">CAU 1555</strain>
    </source>
</reference>
<keyword evidence="1" id="KW-0472">Membrane</keyword>
<accession>A0ABR9B6U0</accession>
<keyword evidence="1" id="KW-0812">Transmembrane</keyword>
<keyword evidence="1" id="KW-1133">Transmembrane helix</keyword>
<evidence type="ECO:0000313" key="2">
    <source>
        <dbReference type="EMBL" id="MBD8502083.1"/>
    </source>
</evidence>
<protein>
    <recommendedName>
        <fullName evidence="4">Transmembrane protein</fullName>
    </recommendedName>
</protein>
<proteinExistence type="predicted"/>
<name>A0ABR9B6U0_9RHOO</name>
<comment type="caution">
    <text evidence="2">The sequence shown here is derived from an EMBL/GenBank/DDBJ whole genome shotgun (WGS) entry which is preliminary data.</text>
</comment>
<dbReference type="RefSeq" id="WP_187716881.1">
    <property type="nucleotide sequence ID" value="NZ_JACTAH010000001.1"/>
</dbReference>
<sequence length="110" mass="12145">MGQRWNRLPGSRREPPGLERTVLRKLPLLALWGTAVAVLPALFARVAWGASTSPEVYRAVHMADIWALGSVTLFWAALLTVGIFCVVVLVMKGPAYIADRYDLPDSDRPD</sequence>
<dbReference type="EMBL" id="JACYTO010000001">
    <property type="protein sequence ID" value="MBD8502083.1"/>
    <property type="molecule type" value="Genomic_DNA"/>
</dbReference>
<dbReference type="Proteomes" id="UP000603602">
    <property type="component" value="Unassembled WGS sequence"/>
</dbReference>